<dbReference type="AlphaFoldDB" id="A0AA86NI27"/>
<keyword evidence="2" id="KW-0472">Membrane</keyword>
<evidence type="ECO:0000313" key="3">
    <source>
        <dbReference type="EMBL" id="CAI9919656.1"/>
    </source>
</evidence>
<feature type="transmembrane region" description="Helical" evidence="2">
    <location>
        <begin position="81"/>
        <end position="105"/>
    </location>
</feature>
<evidence type="ECO:0000256" key="2">
    <source>
        <dbReference type="SAM" id="Phobius"/>
    </source>
</evidence>
<keyword evidence="2" id="KW-0812">Transmembrane</keyword>
<dbReference type="EMBL" id="CATOUU010000182">
    <property type="protein sequence ID" value="CAI9919656.1"/>
    <property type="molecule type" value="Genomic_DNA"/>
</dbReference>
<keyword evidence="2" id="KW-1133">Transmembrane helix</keyword>
<reference evidence="4 5" key="2">
    <citation type="submission" date="2024-07" db="EMBL/GenBank/DDBJ databases">
        <authorList>
            <person name="Akdeniz Z."/>
        </authorList>
    </citation>
    <scope>NUCLEOTIDE SEQUENCE [LARGE SCALE GENOMIC DNA]</scope>
</reference>
<proteinExistence type="predicted"/>
<organism evidence="3">
    <name type="scientific">Hexamita inflata</name>
    <dbReference type="NCBI Taxonomy" id="28002"/>
    <lineage>
        <taxon>Eukaryota</taxon>
        <taxon>Metamonada</taxon>
        <taxon>Diplomonadida</taxon>
        <taxon>Hexamitidae</taxon>
        <taxon>Hexamitinae</taxon>
        <taxon>Hexamita</taxon>
    </lineage>
</organism>
<dbReference type="EMBL" id="CAXDID020000542">
    <property type="protein sequence ID" value="CAL6101289.1"/>
    <property type="molecule type" value="Genomic_DNA"/>
</dbReference>
<reference evidence="3" key="1">
    <citation type="submission" date="2023-06" db="EMBL/GenBank/DDBJ databases">
        <authorList>
            <person name="Kurt Z."/>
        </authorList>
    </citation>
    <scope>NUCLEOTIDE SEQUENCE</scope>
</reference>
<evidence type="ECO:0000256" key="1">
    <source>
        <dbReference type="SAM" id="MobiDB-lite"/>
    </source>
</evidence>
<accession>A0AA86NI27</accession>
<gene>
    <name evidence="4" type="ORF">HINF_LOCUS71103</name>
    <name evidence="3" type="ORF">HINF_LOCUS7301</name>
</gene>
<feature type="compositionally biased region" description="Low complexity" evidence="1">
    <location>
        <begin position="1"/>
        <end position="16"/>
    </location>
</feature>
<sequence>MENKQCSQQQSESISINPDENKKQAQQSVSYAVIDDQIIREMISKKLKWLKYAIQTFISLSLISFVTLMICTILKTDSEVINALTIVLVLCMVATVIASVFYYILHSKDLIYVTQHKEPVNQAEFLHMQTVVVV</sequence>
<feature type="transmembrane region" description="Helical" evidence="2">
    <location>
        <begin position="52"/>
        <end position="75"/>
    </location>
</feature>
<evidence type="ECO:0000313" key="5">
    <source>
        <dbReference type="Proteomes" id="UP001642409"/>
    </source>
</evidence>
<comment type="caution">
    <text evidence="3">The sequence shown here is derived from an EMBL/GenBank/DDBJ whole genome shotgun (WGS) entry which is preliminary data.</text>
</comment>
<name>A0AA86NI27_9EUKA</name>
<evidence type="ECO:0000313" key="4">
    <source>
        <dbReference type="EMBL" id="CAL6101289.1"/>
    </source>
</evidence>
<dbReference type="Proteomes" id="UP001642409">
    <property type="component" value="Unassembled WGS sequence"/>
</dbReference>
<keyword evidence="5" id="KW-1185">Reference proteome</keyword>
<feature type="region of interest" description="Disordered" evidence="1">
    <location>
        <begin position="1"/>
        <end position="22"/>
    </location>
</feature>
<protein>
    <submittedName>
        <fullName evidence="4">Hypothetical_protein</fullName>
    </submittedName>
</protein>